<feature type="compositionally biased region" description="Basic and acidic residues" evidence="1">
    <location>
        <begin position="1"/>
        <end position="11"/>
    </location>
</feature>
<organism evidence="2 3">
    <name type="scientific">Guyanagaster necrorhizus</name>
    <dbReference type="NCBI Taxonomy" id="856835"/>
    <lineage>
        <taxon>Eukaryota</taxon>
        <taxon>Fungi</taxon>
        <taxon>Dikarya</taxon>
        <taxon>Basidiomycota</taxon>
        <taxon>Agaricomycotina</taxon>
        <taxon>Agaricomycetes</taxon>
        <taxon>Agaricomycetidae</taxon>
        <taxon>Agaricales</taxon>
        <taxon>Marasmiineae</taxon>
        <taxon>Physalacriaceae</taxon>
        <taxon>Guyanagaster</taxon>
    </lineage>
</organism>
<evidence type="ECO:0000313" key="3">
    <source>
        <dbReference type="Proteomes" id="UP000812287"/>
    </source>
</evidence>
<feature type="region of interest" description="Disordered" evidence="1">
    <location>
        <begin position="1"/>
        <end position="52"/>
    </location>
</feature>
<proteinExistence type="predicted"/>
<dbReference type="RefSeq" id="XP_043035661.1">
    <property type="nucleotide sequence ID" value="XM_043187094.1"/>
</dbReference>
<accession>A0A9P8ANW1</accession>
<keyword evidence="3" id="KW-1185">Reference proteome</keyword>
<dbReference type="EMBL" id="MU250553">
    <property type="protein sequence ID" value="KAG7442161.1"/>
    <property type="molecule type" value="Genomic_DNA"/>
</dbReference>
<reference evidence="2" key="1">
    <citation type="submission" date="2020-11" db="EMBL/GenBank/DDBJ databases">
        <title>Adaptations for nitrogen fixation in a non-lichenized fungal sporocarp promotes dispersal by wood-feeding termites.</title>
        <authorList>
            <consortium name="DOE Joint Genome Institute"/>
            <person name="Koch R.A."/>
            <person name="Yoon G."/>
            <person name="Arayal U."/>
            <person name="Lail K."/>
            <person name="Amirebrahimi M."/>
            <person name="Labutti K."/>
            <person name="Lipzen A."/>
            <person name="Riley R."/>
            <person name="Barry K."/>
            <person name="Henrissat B."/>
            <person name="Grigoriev I.V."/>
            <person name="Herr J.R."/>
            <person name="Aime M.C."/>
        </authorList>
    </citation>
    <scope>NUCLEOTIDE SEQUENCE</scope>
    <source>
        <strain evidence="2">MCA 3950</strain>
    </source>
</reference>
<dbReference type="AlphaFoldDB" id="A0A9P8ANW1"/>
<sequence length="93" mass="10286">MYPYNPDEHHPNSTFPSGSQGRRRLSSDSNLNFPYHPYGLSPNNSEQASSADGINASGAYEYWNNFTPSAPPFNTHGTSTLSVRMASFLTWLA</sequence>
<evidence type="ECO:0000313" key="2">
    <source>
        <dbReference type="EMBL" id="KAG7442161.1"/>
    </source>
</evidence>
<dbReference type="GeneID" id="66109391"/>
<name>A0A9P8ANW1_9AGAR</name>
<comment type="caution">
    <text evidence="2">The sequence shown here is derived from an EMBL/GenBank/DDBJ whole genome shotgun (WGS) entry which is preliminary data.</text>
</comment>
<gene>
    <name evidence="2" type="ORF">BT62DRAFT_936256</name>
</gene>
<dbReference type="Proteomes" id="UP000812287">
    <property type="component" value="Unassembled WGS sequence"/>
</dbReference>
<evidence type="ECO:0000256" key="1">
    <source>
        <dbReference type="SAM" id="MobiDB-lite"/>
    </source>
</evidence>
<feature type="compositionally biased region" description="Polar residues" evidence="1">
    <location>
        <begin position="41"/>
        <end position="52"/>
    </location>
</feature>
<protein>
    <submittedName>
        <fullName evidence="2">Uncharacterized protein</fullName>
    </submittedName>
</protein>